<comment type="caution">
    <text evidence="2">The sequence shown here is derived from an EMBL/GenBank/DDBJ whole genome shotgun (WGS) entry which is preliminary data.</text>
</comment>
<organism evidence="2 3">
    <name type="scientific">Variovorax paradoxus</name>
    <dbReference type="NCBI Taxonomy" id="34073"/>
    <lineage>
        <taxon>Bacteria</taxon>
        <taxon>Pseudomonadati</taxon>
        <taxon>Pseudomonadota</taxon>
        <taxon>Betaproteobacteria</taxon>
        <taxon>Burkholderiales</taxon>
        <taxon>Comamonadaceae</taxon>
        <taxon>Variovorax</taxon>
    </lineage>
</organism>
<feature type="domain" description="Tetrapyrrole biosynthesis uroporphyrinogen III synthase" evidence="1">
    <location>
        <begin position="18"/>
        <end position="245"/>
    </location>
</feature>
<evidence type="ECO:0000313" key="3">
    <source>
        <dbReference type="Proteomes" id="UP000032067"/>
    </source>
</evidence>
<dbReference type="Proteomes" id="UP000032067">
    <property type="component" value="Unassembled WGS sequence"/>
</dbReference>
<evidence type="ECO:0000259" key="1">
    <source>
        <dbReference type="Pfam" id="PF02602"/>
    </source>
</evidence>
<sequence length="260" mass="27935">MTARPVIVTRPAREAVQWVDDLRAAGLEAVALPLIVIEPVRDAEPLRAAWRQLEDYAALMFVSATAVEHFFQSRDAGSSDEAMAGRRFWATGPGTTRALLRAGVPPEAIDAPPPEATRFDSEALWERVHGQVSAGVRVLIVRGGDEAGQPAGRDWLAKEIDAASGHRDTVVAYRRLPPLFDVRQHQLAVDGAQGRAIWLFSSSEAIANLQRAMPGTDWHAASAVATHARIGEAARAAGFGALRVCTPLRDALIASIESLA</sequence>
<dbReference type="GO" id="GO:0033014">
    <property type="term" value="P:tetrapyrrole biosynthetic process"/>
    <property type="evidence" value="ECO:0007669"/>
    <property type="project" value="InterPro"/>
</dbReference>
<gene>
    <name evidence="2" type="ORF">RT97_07335</name>
</gene>
<name>A0A0D0L8E4_VARPD</name>
<evidence type="ECO:0000313" key="2">
    <source>
        <dbReference type="EMBL" id="KIQ34592.1"/>
    </source>
</evidence>
<accession>A0A0D0L8E4</accession>
<dbReference type="AlphaFoldDB" id="A0A0D0L8E4"/>
<protein>
    <submittedName>
        <fullName evidence="2">Uroporphyrinogen III synthase</fullName>
    </submittedName>
</protein>
<dbReference type="CDD" id="cd06578">
    <property type="entry name" value="HemD"/>
    <property type="match status" value="1"/>
</dbReference>
<dbReference type="Pfam" id="PF02602">
    <property type="entry name" value="HEM4"/>
    <property type="match status" value="1"/>
</dbReference>
<dbReference type="EMBL" id="JXQQ01000014">
    <property type="protein sequence ID" value="KIQ34592.1"/>
    <property type="molecule type" value="Genomic_DNA"/>
</dbReference>
<dbReference type="GO" id="GO:0004852">
    <property type="term" value="F:uroporphyrinogen-III synthase activity"/>
    <property type="evidence" value="ECO:0007669"/>
    <property type="project" value="InterPro"/>
</dbReference>
<dbReference type="Gene3D" id="3.40.50.10090">
    <property type="match status" value="2"/>
</dbReference>
<dbReference type="RefSeq" id="WP_042578128.1">
    <property type="nucleotide sequence ID" value="NZ_JXQQ01000014.1"/>
</dbReference>
<dbReference type="InterPro" id="IPR003754">
    <property type="entry name" value="4pyrrol_synth_uPrphyn_synth"/>
</dbReference>
<dbReference type="SUPFAM" id="SSF69618">
    <property type="entry name" value="HemD-like"/>
    <property type="match status" value="1"/>
</dbReference>
<reference evidence="2 3" key="1">
    <citation type="submission" date="2014-12" db="EMBL/GenBank/DDBJ databases">
        <title>16Stimator: statistical estimation of ribosomal gene copy numbers from draft genome assemblies.</title>
        <authorList>
            <person name="Perisin M.A."/>
            <person name="Vetter M."/>
            <person name="Gilbert J.A."/>
            <person name="Bergelson J."/>
        </authorList>
    </citation>
    <scope>NUCLEOTIDE SEQUENCE [LARGE SCALE GENOMIC DNA]</scope>
    <source>
        <strain evidence="2 3">MEDvA23</strain>
    </source>
</reference>
<proteinExistence type="predicted"/>
<dbReference type="OrthoDB" id="9787650at2"/>
<dbReference type="InterPro" id="IPR036108">
    <property type="entry name" value="4pyrrol_syn_uPrphyn_synt_sf"/>
</dbReference>